<reference evidence="3" key="2">
    <citation type="submission" date="2023-02" db="EMBL/GenBank/DDBJ databases">
        <authorList>
            <consortium name="DOE Joint Genome Institute"/>
            <person name="Mondo S.J."/>
            <person name="Chang Y."/>
            <person name="Wang Y."/>
            <person name="Ahrendt S."/>
            <person name="Andreopoulos W."/>
            <person name="Barry K."/>
            <person name="Beard J."/>
            <person name="Benny G.L."/>
            <person name="Blankenship S."/>
            <person name="Bonito G."/>
            <person name="Cuomo C."/>
            <person name="Desiro A."/>
            <person name="Gervers K.A."/>
            <person name="Hundley H."/>
            <person name="Kuo A."/>
            <person name="LaButti K."/>
            <person name="Lang B.F."/>
            <person name="Lipzen A."/>
            <person name="O'Donnell K."/>
            <person name="Pangilinan J."/>
            <person name="Reynolds N."/>
            <person name="Sandor L."/>
            <person name="Smith M.W."/>
            <person name="Tsang A."/>
            <person name="Grigoriev I.V."/>
            <person name="Stajich J.E."/>
            <person name="Spatafora J.W."/>
        </authorList>
    </citation>
    <scope>NUCLEOTIDE SEQUENCE</scope>
    <source>
        <strain evidence="3">RSA 2281</strain>
    </source>
</reference>
<keyword evidence="4" id="KW-1185">Reference proteome</keyword>
<comment type="caution">
    <text evidence="3">The sequence shown here is derived from an EMBL/GenBank/DDBJ whole genome shotgun (WGS) entry which is preliminary data.</text>
</comment>
<dbReference type="EMBL" id="JAIXMP010000023">
    <property type="protein sequence ID" value="KAI9255252.1"/>
    <property type="molecule type" value="Genomic_DNA"/>
</dbReference>
<organism evidence="3 4">
    <name type="scientific">Phascolomyces articulosus</name>
    <dbReference type="NCBI Taxonomy" id="60185"/>
    <lineage>
        <taxon>Eukaryota</taxon>
        <taxon>Fungi</taxon>
        <taxon>Fungi incertae sedis</taxon>
        <taxon>Mucoromycota</taxon>
        <taxon>Mucoromycotina</taxon>
        <taxon>Mucoromycetes</taxon>
        <taxon>Mucorales</taxon>
        <taxon>Lichtheimiaceae</taxon>
        <taxon>Phascolomyces</taxon>
    </lineage>
</organism>
<protein>
    <recommendedName>
        <fullName evidence="5">UspA domain-containing protein</fullName>
    </recommendedName>
</protein>
<keyword evidence="2" id="KW-1133">Transmembrane helix</keyword>
<feature type="transmembrane region" description="Helical" evidence="2">
    <location>
        <begin position="165"/>
        <end position="187"/>
    </location>
</feature>
<gene>
    <name evidence="3" type="ORF">BDA99DRAFT_540164</name>
</gene>
<proteinExistence type="predicted"/>
<evidence type="ECO:0000256" key="1">
    <source>
        <dbReference type="SAM" id="MobiDB-lite"/>
    </source>
</evidence>
<feature type="compositionally biased region" description="Basic residues" evidence="1">
    <location>
        <begin position="261"/>
        <end position="271"/>
    </location>
</feature>
<feature type="region of interest" description="Disordered" evidence="1">
    <location>
        <begin position="242"/>
        <end position="290"/>
    </location>
</feature>
<keyword evidence="2" id="KW-0472">Membrane</keyword>
<accession>A0AAD5K4D2</accession>
<evidence type="ECO:0000256" key="2">
    <source>
        <dbReference type="SAM" id="Phobius"/>
    </source>
</evidence>
<name>A0AAD5K4D2_9FUNG</name>
<dbReference type="AlphaFoldDB" id="A0AAD5K4D2"/>
<sequence>MTLCESESSIIGNSHGDEEEEEDDNNKITSSTNSNISQNNSLILPLDSRFSRLSFQSGDSKKSYRYRVSFDNTLNKSILSYTLRTANEGYRPCSGSRLFMVTLDDCEDMSGAEAVIQYAMNLVDNGDEVIVIGMHHNDNPTPKEMATQLLTCTLDAQQHEDKGKFSFLVTFIFFFIKISITVEVVFAQVQMYEPTILIVGCRKKSRKSVLFTPNNNGMIHQSLKQAPVPVIFVQHPLVVHEEPQQQQQSSTQDIQQQQQRRQQHQRGHRRTLTALSSPLPETISNDDFDASPSLSYRLISSRNERPSSLISSNNLASQLRRKFGMLKK</sequence>
<feature type="compositionally biased region" description="Low complexity" evidence="1">
    <location>
        <begin position="244"/>
        <end position="260"/>
    </location>
</feature>
<reference evidence="3" key="1">
    <citation type="journal article" date="2022" name="IScience">
        <title>Evolution of zygomycete secretomes and the origins of terrestrial fungal ecologies.</title>
        <authorList>
            <person name="Chang Y."/>
            <person name="Wang Y."/>
            <person name="Mondo S."/>
            <person name="Ahrendt S."/>
            <person name="Andreopoulos W."/>
            <person name="Barry K."/>
            <person name="Beard J."/>
            <person name="Benny G.L."/>
            <person name="Blankenship S."/>
            <person name="Bonito G."/>
            <person name="Cuomo C."/>
            <person name="Desiro A."/>
            <person name="Gervers K.A."/>
            <person name="Hundley H."/>
            <person name="Kuo A."/>
            <person name="LaButti K."/>
            <person name="Lang B.F."/>
            <person name="Lipzen A."/>
            <person name="O'Donnell K."/>
            <person name="Pangilinan J."/>
            <person name="Reynolds N."/>
            <person name="Sandor L."/>
            <person name="Smith M.E."/>
            <person name="Tsang A."/>
            <person name="Grigoriev I.V."/>
            <person name="Stajich J.E."/>
            <person name="Spatafora J.W."/>
        </authorList>
    </citation>
    <scope>NUCLEOTIDE SEQUENCE</scope>
    <source>
        <strain evidence="3">RSA 2281</strain>
    </source>
</reference>
<evidence type="ECO:0008006" key="5">
    <source>
        <dbReference type="Google" id="ProtNLM"/>
    </source>
</evidence>
<dbReference type="PANTHER" id="PTHR47815:SF1">
    <property type="entry name" value="UNIVERSAL STRESS PROTEIN A FAMILY PROTEIN C25B2.10"/>
    <property type="match status" value="1"/>
</dbReference>
<feature type="region of interest" description="Disordered" evidence="1">
    <location>
        <begin position="1"/>
        <end position="36"/>
    </location>
</feature>
<dbReference type="PANTHER" id="PTHR47815">
    <property type="entry name" value="UNIVERSAL STRESS PROTEIN A FAMILY PROTEIN C25B2.10"/>
    <property type="match status" value="1"/>
</dbReference>
<evidence type="ECO:0000313" key="4">
    <source>
        <dbReference type="Proteomes" id="UP001209540"/>
    </source>
</evidence>
<feature type="compositionally biased region" description="Low complexity" evidence="1">
    <location>
        <begin position="27"/>
        <end position="36"/>
    </location>
</feature>
<evidence type="ECO:0000313" key="3">
    <source>
        <dbReference type="EMBL" id="KAI9255252.1"/>
    </source>
</evidence>
<feature type="compositionally biased region" description="Polar residues" evidence="1">
    <location>
        <begin position="1"/>
        <end position="12"/>
    </location>
</feature>
<keyword evidence="2" id="KW-0812">Transmembrane</keyword>
<dbReference type="Proteomes" id="UP001209540">
    <property type="component" value="Unassembled WGS sequence"/>
</dbReference>